<dbReference type="Proteomes" id="UP001148662">
    <property type="component" value="Unassembled WGS sequence"/>
</dbReference>
<evidence type="ECO:0000313" key="1">
    <source>
        <dbReference type="EMBL" id="KAJ3557837.1"/>
    </source>
</evidence>
<comment type="caution">
    <text evidence="1">The sequence shown here is derived from an EMBL/GenBank/DDBJ whole genome shotgun (WGS) entry which is preliminary data.</text>
</comment>
<keyword evidence="2" id="KW-1185">Reference proteome</keyword>
<accession>A0ACC1TC02</accession>
<evidence type="ECO:0000313" key="2">
    <source>
        <dbReference type="Proteomes" id="UP001148662"/>
    </source>
</evidence>
<protein>
    <submittedName>
        <fullName evidence="1">Uncharacterized protein</fullName>
    </submittedName>
</protein>
<organism evidence="1 2">
    <name type="scientific">Phlebia brevispora</name>
    <dbReference type="NCBI Taxonomy" id="194682"/>
    <lineage>
        <taxon>Eukaryota</taxon>
        <taxon>Fungi</taxon>
        <taxon>Dikarya</taxon>
        <taxon>Basidiomycota</taxon>
        <taxon>Agaricomycotina</taxon>
        <taxon>Agaricomycetes</taxon>
        <taxon>Polyporales</taxon>
        <taxon>Meruliaceae</taxon>
        <taxon>Phlebia</taxon>
    </lineage>
</organism>
<dbReference type="EMBL" id="JANHOG010000128">
    <property type="protein sequence ID" value="KAJ3557837.1"/>
    <property type="molecule type" value="Genomic_DNA"/>
</dbReference>
<reference evidence="1" key="1">
    <citation type="submission" date="2022-07" db="EMBL/GenBank/DDBJ databases">
        <title>Genome Sequence of Phlebia brevispora.</title>
        <authorList>
            <person name="Buettner E."/>
        </authorList>
    </citation>
    <scope>NUCLEOTIDE SEQUENCE</scope>
    <source>
        <strain evidence="1">MPL23</strain>
    </source>
</reference>
<name>A0ACC1TC02_9APHY</name>
<proteinExistence type="predicted"/>
<sequence>MIRPLFSASYSANLARKADETESPALERWNRQMGVPGAAFDEIWGSYVEILGRDGASSTPADSDDEATTSTSSTSTQDHGRYAEDEQQRTSRAGPRRDSSHDSHGDSISSHWADEPTSPSLPPPPSSMANKTRLWISLWFLISIPVIFWDAGYCFLRPRSMKGGDLHWLWKPYALYQDIDYVYGLRAYENGEGFTNAQSFLNIVENFMNIAYLYLAHVKDSPIAPLLGFASVVMTVSKTVLYWLQEYYCGGCSIGHNDIVTLIVYWVIPNGLWIVVPGFIIAEFAKDIASALRTVDSLKKTKVNGKKRHTLSNLLWLRLRHCDARSDASRLFATRYPVGKSSKSAKRLARLFVAQSYLRSSMLLSRCWTRNATALLRAPTYNRQLLSTSLCLRHELNLSSTNATRVDYTAKYAEKLQKRANEERTSVEELRERLKQQERAKRQLEAGTKPLSTSVPDASNPASQTSFAPSIDLKARKDSSPVKPLSSILNLDKLLQTPHTSEQISLLWRAYHSSRSGGTGRGYLCASIPVDIYEKMVSIAQRYPSFILPLPRDQEAVGNAPGQSAEQRPYEFYFMEWGFHGSPPEPRSASVDALFAKPESSASTSANPQTSTVLFTPLGEYKLRNSFATPYLVLTNYTELARSHGIVLLRGEITPSTGNSAAGGDSRYLLSQQDAQLLAMGLQRFYLWSEAQGHRETLLKTFHEDPSNFQWEDLLKHADISA</sequence>
<gene>
    <name evidence="1" type="ORF">NM688_g1257</name>
</gene>